<dbReference type="EMBL" id="GBXM01039089">
    <property type="protein sequence ID" value="JAH69488.1"/>
    <property type="molecule type" value="Transcribed_RNA"/>
</dbReference>
<reference evidence="1" key="1">
    <citation type="submission" date="2014-11" db="EMBL/GenBank/DDBJ databases">
        <authorList>
            <person name="Amaro Gonzalez C."/>
        </authorList>
    </citation>
    <scope>NUCLEOTIDE SEQUENCE</scope>
</reference>
<name>A0A0E9UWY8_ANGAN</name>
<evidence type="ECO:0000313" key="1">
    <source>
        <dbReference type="EMBL" id="JAH69488.1"/>
    </source>
</evidence>
<accession>A0A0E9UWY8</accession>
<proteinExistence type="predicted"/>
<protein>
    <submittedName>
        <fullName evidence="1">Uncharacterized protein</fullName>
    </submittedName>
</protein>
<dbReference type="AlphaFoldDB" id="A0A0E9UWY8"/>
<organism evidence="1">
    <name type="scientific">Anguilla anguilla</name>
    <name type="common">European freshwater eel</name>
    <name type="synonym">Muraena anguilla</name>
    <dbReference type="NCBI Taxonomy" id="7936"/>
    <lineage>
        <taxon>Eukaryota</taxon>
        <taxon>Metazoa</taxon>
        <taxon>Chordata</taxon>
        <taxon>Craniata</taxon>
        <taxon>Vertebrata</taxon>
        <taxon>Euteleostomi</taxon>
        <taxon>Actinopterygii</taxon>
        <taxon>Neopterygii</taxon>
        <taxon>Teleostei</taxon>
        <taxon>Anguilliformes</taxon>
        <taxon>Anguillidae</taxon>
        <taxon>Anguilla</taxon>
    </lineage>
</organism>
<sequence>MSLFSLSSTVLLRLGDPAGFRRKC</sequence>
<reference evidence="1" key="2">
    <citation type="journal article" date="2015" name="Fish Shellfish Immunol.">
        <title>Early steps in the European eel (Anguilla anguilla)-Vibrio vulnificus interaction in the gills: Role of the RtxA13 toxin.</title>
        <authorList>
            <person name="Callol A."/>
            <person name="Pajuelo D."/>
            <person name="Ebbesson L."/>
            <person name="Teles M."/>
            <person name="MacKenzie S."/>
            <person name="Amaro C."/>
        </authorList>
    </citation>
    <scope>NUCLEOTIDE SEQUENCE</scope>
</reference>